<dbReference type="RefSeq" id="WP_194929702.1">
    <property type="nucleotide sequence ID" value="NZ_JADLZT010000002.1"/>
</dbReference>
<accession>A0ABS0B7L1</accession>
<gene>
    <name evidence="3" type="ORF">IU514_03565</name>
</gene>
<evidence type="ECO:0000256" key="1">
    <source>
        <dbReference type="SAM" id="Phobius"/>
    </source>
</evidence>
<comment type="caution">
    <text evidence="3">The sequence shown here is derived from an EMBL/GenBank/DDBJ whole genome shotgun (WGS) entry which is preliminary data.</text>
</comment>
<keyword evidence="1" id="KW-0812">Transmembrane</keyword>
<dbReference type="InterPro" id="IPR005804">
    <property type="entry name" value="FA_desaturase_dom"/>
</dbReference>
<keyword evidence="1" id="KW-1133">Transmembrane helix</keyword>
<feature type="domain" description="Fatty acid desaturase" evidence="2">
    <location>
        <begin position="29"/>
        <end position="281"/>
    </location>
</feature>
<name>A0ABS0B7L1_9GAMM</name>
<feature type="transmembrane region" description="Helical" evidence="1">
    <location>
        <begin position="122"/>
        <end position="142"/>
    </location>
</feature>
<feature type="transmembrane region" description="Helical" evidence="1">
    <location>
        <begin position="186"/>
        <end position="204"/>
    </location>
</feature>
<proteinExistence type="predicted"/>
<sequence length="304" mass="34335">MQWSILLLAHAGLLFLSIGLAGLFENAVWWLTAAAVYAFASVQIGFLGHDFEHGQVPLPRHWRGTVGSLCWNLLLGVSLRWWRQKHHRHHRHTHIAGSDPDLYSLFAYDRDTARALVGPQRWFVACQAWLFWPVTAFARIYFQWLGMLAAVRLPWRQRVPEVLTLCLHHVLTWAAAWEVLGAQAVWFIAAGQALSGLYMGLAFSTNHLGMPLASESRAGRAWQIAHTRNIRTNRVGAYLLGGLNLQIEHHLYPALDRSAVRAMQPAIERECRAAGIPYRSTGLINALIEVQASLHRVAREAARR</sequence>
<dbReference type="EMBL" id="JADLZT010000002">
    <property type="protein sequence ID" value="MBF6023100.1"/>
    <property type="molecule type" value="Genomic_DNA"/>
</dbReference>
<evidence type="ECO:0000259" key="2">
    <source>
        <dbReference type="Pfam" id="PF00487"/>
    </source>
</evidence>
<keyword evidence="1" id="KW-0472">Membrane</keyword>
<organism evidence="3 4">
    <name type="scientific">Lysobacter niastensis</name>
    <dbReference type="NCBI Taxonomy" id="380629"/>
    <lineage>
        <taxon>Bacteria</taxon>
        <taxon>Pseudomonadati</taxon>
        <taxon>Pseudomonadota</taxon>
        <taxon>Gammaproteobacteria</taxon>
        <taxon>Lysobacterales</taxon>
        <taxon>Lysobacteraceae</taxon>
        <taxon>Lysobacter</taxon>
    </lineage>
</organism>
<evidence type="ECO:0000313" key="4">
    <source>
        <dbReference type="Proteomes" id="UP001429984"/>
    </source>
</evidence>
<dbReference type="PANTHER" id="PTHR19353">
    <property type="entry name" value="FATTY ACID DESATURASE 2"/>
    <property type="match status" value="1"/>
</dbReference>
<dbReference type="Pfam" id="PF00487">
    <property type="entry name" value="FA_desaturase"/>
    <property type="match status" value="1"/>
</dbReference>
<feature type="transmembrane region" description="Helical" evidence="1">
    <location>
        <begin position="31"/>
        <end position="49"/>
    </location>
</feature>
<dbReference type="InterPro" id="IPR012171">
    <property type="entry name" value="Fatty_acid_desaturase"/>
</dbReference>
<protein>
    <submittedName>
        <fullName evidence="3">Fatty acid desaturase</fullName>
    </submittedName>
</protein>
<reference evidence="3 4" key="1">
    <citation type="submission" date="2020-11" db="EMBL/GenBank/DDBJ databases">
        <title>Draft Genome Sequence and Secondary Metabolite Biosynthetic Potential of the Lysobacter niastensis Type strain DSM 18481.</title>
        <authorList>
            <person name="Turrini P."/>
            <person name="Artuso I."/>
            <person name="Tescari M."/>
            <person name="Lugli G.A."/>
            <person name="Frangipani E."/>
            <person name="Ventura M."/>
            <person name="Visca P."/>
        </authorList>
    </citation>
    <scope>NUCLEOTIDE SEQUENCE [LARGE SCALE GENOMIC DNA]</scope>
    <source>
        <strain evidence="3 4">DSM 18481</strain>
    </source>
</reference>
<feature type="transmembrane region" description="Helical" evidence="1">
    <location>
        <begin position="61"/>
        <end position="82"/>
    </location>
</feature>
<evidence type="ECO:0000313" key="3">
    <source>
        <dbReference type="EMBL" id="MBF6023100.1"/>
    </source>
</evidence>
<dbReference type="Proteomes" id="UP001429984">
    <property type="component" value="Unassembled WGS sequence"/>
</dbReference>
<keyword evidence="4" id="KW-1185">Reference proteome</keyword>
<dbReference type="PANTHER" id="PTHR19353:SF19">
    <property type="entry name" value="DELTA(5) FATTY ACID DESATURASE C-RELATED"/>
    <property type="match status" value="1"/>
</dbReference>